<evidence type="ECO:0000256" key="1">
    <source>
        <dbReference type="ARBA" id="ARBA00009437"/>
    </source>
</evidence>
<reference evidence="6" key="1">
    <citation type="journal article" date="2016" name="Front. Microbiol.">
        <title>Genome Sequence of the Piezophilic, Mesophilic Sulfate-Reducing Bacterium Desulfovibrio indicus J2T.</title>
        <authorList>
            <person name="Cao J."/>
            <person name="Maignien L."/>
            <person name="Shao Z."/>
            <person name="Alain K."/>
            <person name="Jebbar M."/>
        </authorList>
    </citation>
    <scope>NUCLEOTIDE SEQUENCE</scope>
    <source>
        <strain evidence="6">NBRC 103626</strain>
    </source>
</reference>
<gene>
    <name evidence="6" type="primary">pgrR_2</name>
    <name evidence="6" type="ORF">NBEOAGPD_1931</name>
</gene>
<dbReference type="Gene3D" id="1.10.10.10">
    <property type="entry name" value="Winged helix-like DNA-binding domain superfamily/Winged helix DNA-binding domain"/>
    <property type="match status" value="1"/>
</dbReference>
<proteinExistence type="inferred from homology"/>
<comment type="caution">
    <text evidence="6">The sequence shown here is derived from an EMBL/GenBank/DDBJ whole genome shotgun (WGS) entry which is preliminary data.</text>
</comment>
<dbReference type="PANTHER" id="PTHR30537:SF3">
    <property type="entry name" value="TRANSCRIPTIONAL REGULATORY PROTEIN"/>
    <property type="match status" value="1"/>
</dbReference>
<evidence type="ECO:0000256" key="3">
    <source>
        <dbReference type="ARBA" id="ARBA00023125"/>
    </source>
</evidence>
<protein>
    <submittedName>
        <fullName evidence="6">HTH-type transcriptional regulator PgrR</fullName>
    </submittedName>
</protein>
<keyword evidence="4" id="KW-0804">Transcription</keyword>
<keyword evidence="2" id="KW-0805">Transcription regulation</keyword>
<keyword evidence="3" id="KW-0238">DNA-binding</keyword>
<dbReference type="EMBL" id="BPQM01000041">
    <property type="protein sequence ID" value="GJD78713.1"/>
    <property type="molecule type" value="Genomic_DNA"/>
</dbReference>
<evidence type="ECO:0000313" key="6">
    <source>
        <dbReference type="EMBL" id="GJD78713.1"/>
    </source>
</evidence>
<evidence type="ECO:0000256" key="2">
    <source>
        <dbReference type="ARBA" id="ARBA00023015"/>
    </source>
</evidence>
<reference evidence="6" key="2">
    <citation type="submission" date="2021-08" db="EMBL/GenBank/DDBJ databases">
        <authorList>
            <person name="Tani A."/>
            <person name="Ola A."/>
            <person name="Ogura Y."/>
            <person name="Katsura K."/>
            <person name="Hayashi T."/>
        </authorList>
    </citation>
    <scope>NUCLEOTIDE SEQUENCE</scope>
    <source>
        <strain evidence="6">NBRC 103626</strain>
    </source>
</reference>
<dbReference type="AlphaFoldDB" id="A0AA37HN18"/>
<dbReference type="InterPro" id="IPR005119">
    <property type="entry name" value="LysR_subst-bd"/>
</dbReference>
<sequence length="304" mass="32320">MIAKDPLVWDDFRLVKAIADRGALTQAAAHLGINHSTAFRRLHQIEAALGTTLFERHRTGYVPTPAGEAMVAAAGRMEEDVAGFGRAVAGRASTPAGLLRVTAAASFVPTLLVPLLGRFLARYPEVRADLVVAEEALNLSRRDADVALRAGNDPPPNLVGRRLSGIAWAVYGRADESDASDPPWVSLSDSVAGGRYARFVRSRATADRIVLQLNTVMGLREAVAAGIGVGPLPCYAGDADPALRRLGAVEPELGADLWLLTHPDLRHAPRVRAFMDFAAEAIAGQRPAFEGTLAAAFDLQPPVD</sequence>
<dbReference type="GO" id="GO:0043565">
    <property type="term" value="F:sequence-specific DNA binding"/>
    <property type="evidence" value="ECO:0007669"/>
    <property type="project" value="TreeGrafter"/>
</dbReference>
<dbReference type="InterPro" id="IPR036390">
    <property type="entry name" value="WH_DNA-bd_sf"/>
</dbReference>
<feature type="domain" description="HTH lysR-type" evidence="5">
    <location>
        <begin position="7"/>
        <end position="64"/>
    </location>
</feature>
<dbReference type="InterPro" id="IPR036388">
    <property type="entry name" value="WH-like_DNA-bd_sf"/>
</dbReference>
<dbReference type="RefSeq" id="WP_238302404.1">
    <property type="nucleotide sequence ID" value="NZ_BPQM01000041.1"/>
</dbReference>
<keyword evidence="7" id="KW-1185">Reference proteome</keyword>
<evidence type="ECO:0000259" key="5">
    <source>
        <dbReference type="PROSITE" id="PS50931"/>
    </source>
</evidence>
<dbReference type="SUPFAM" id="SSF53850">
    <property type="entry name" value="Periplasmic binding protein-like II"/>
    <property type="match status" value="1"/>
</dbReference>
<accession>A0AA37HN18</accession>
<organism evidence="6 7">
    <name type="scientific">Methylobacterium gregans</name>
    <dbReference type="NCBI Taxonomy" id="374424"/>
    <lineage>
        <taxon>Bacteria</taxon>
        <taxon>Pseudomonadati</taxon>
        <taxon>Pseudomonadota</taxon>
        <taxon>Alphaproteobacteria</taxon>
        <taxon>Hyphomicrobiales</taxon>
        <taxon>Methylobacteriaceae</taxon>
        <taxon>Methylobacterium</taxon>
    </lineage>
</organism>
<dbReference type="InterPro" id="IPR058163">
    <property type="entry name" value="LysR-type_TF_proteobact-type"/>
</dbReference>
<dbReference type="SUPFAM" id="SSF46785">
    <property type="entry name" value="Winged helix' DNA-binding domain"/>
    <property type="match status" value="1"/>
</dbReference>
<dbReference type="Gene3D" id="3.40.190.10">
    <property type="entry name" value="Periplasmic binding protein-like II"/>
    <property type="match status" value="3"/>
</dbReference>
<dbReference type="PANTHER" id="PTHR30537">
    <property type="entry name" value="HTH-TYPE TRANSCRIPTIONAL REGULATOR"/>
    <property type="match status" value="1"/>
</dbReference>
<dbReference type="Pfam" id="PF00126">
    <property type="entry name" value="HTH_1"/>
    <property type="match status" value="1"/>
</dbReference>
<evidence type="ECO:0000313" key="7">
    <source>
        <dbReference type="Proteomes" id="UP001055108"/>
    </source>
</evidence>
<evidence type="ECO:0000256" key="4">
    <source>
        <dbReference type="ARBA" id="ARBA00023163"/>
    </source>
</evidence>
<dbReference type="InterPro" id="IPR000847">
    <property type="entry name" value="LysR_HTH_N"/>
</dbReference>
<dbReference type="PROSITE" id="PS50931">
    <property type="entry name" value="HTH_LYSR"/>
    <property type="match status" value="1"/>
</dbReference>
<dbReference type="Pfam" id="PF03466">
    <property type="entry name" value="LysR_substrate"/>
    <property type="match status" value="1"/>
</dbReference>
<comment type="similarity">
    <text evidence="1">Belongs to the LysR transcriptional regulatory family.</text>
</comment>
<name>A0AA37HN18_9HYPH</name>
<dbReference type="GO" id="GO:0003700">
    <property type="term" value="F:DNA-binding transcription factor activity"/>
    <property type="evidence" value="ECO:0007669"/>
    <property type="project" value="InterPro"/>
</dbReference>
<dbReference type="GO" id="GO:0006351">
    <property type="term" value="P:DNA-templated transcription"/>
    <property type="evidence" value="ECO:0007669"/>
    <property type="project" value="TreeGrafter"/>
</dbReference>
<dbReference type="Proteomes" id="UP001055108">
    <property type="component" value="Unassembled WGS sequence"/>
</dbReference>